<dbReference type="PROSITE" id="PS51257">
    <property type="entry name" value="PROKAR_LIPOPROTEIN"/>
    <property type="match status" value="1"/>
</dbReference>
<name>A0ABY5MTD0_9SPHN</name>
<evidence type="ECO:0000313" key="3">
    <source>
        <dbReference type="EMBL" id="UUR07749.1"/>
    </source>
</evidence>
<feature type="region of interest" description="Disordered" evidence="2">
    <location>
        <begin position="110"/>
        <end position="135"/>
    </location>
</feature>
<dbReference type="EMBL" id="CP097253">
    <property type="protein sequence ID" value="UUR07749.1"/>
    <property type="molecule type" value="Genomic_DNA"/>
</dbReference>
<accession>A0ABY5MTD0</accession>
<evidence type="ECO:0008006" key="5">
    <source>
        <dbReference type="Google" id="ProtNLM"/>
    </source>
</evidence>
<keyword evidence="1" id="KW-0175">Coiled coil</keyword>
<sequence length="227" mass="23946">MRGFREVGWVAAVAGTALGCYMVSLKVASERAALEQVENRIVVAQRDIRVLQTEIGTRGRLEQLESWNVKVLALSAPQAHQFLEGEFQLATLAAPSKKVDPAAPVVLASAPDPAPRQVGTPQRVETSERENGGPTARDLMQIASYKRELPSAPEKTVDKALSAKPQPVKVAAVPAKAPAKPVTVTKAKPEPAAKVAAKPASAASAKADQKVKAVAATAKPKDVKARQ</sequence>
<proteinExistence type="predicted"/>
<evidence type="ECO:0000256" key="2">
    <source>
        <dbReference type="SAM" id="MobiDB-lite"/>
    </source>
</evidence>
<organism evidence="3 4">
    <name type="scientific">Sphingomonas glaciei</name>
    <dbReference type="NCBI Taxonomy" id="2938948"/>
    <lineage>
        <taxon>Bacteria</taxon>
        <taxon>Pseudomonadati</taxon>
        <taxon>Pseudomonadota</taxon>
        <taxon>Alphaproteobacteria</taxon>
        <taxon>Sphingomonadales</taxon>
        <taxon>Sphingomonadaceae</taxon>
        <taxon>Sphingomonas</taxon>
    </lineage>
</organism>
<evidence type="ECO:0000256" key="1">
    <source>
        <dbReference type="SAM" id="Coils"/>
    </source>
</evidence>
<dbReference type="RefSeq" id="WP_249503539.1">
    <property type="nucleotide sequence ID" value="NZ_CP097253.1"/>
</dbReference>
<protein>
    <recommendedName>
        <fullName evidence="5">Cell division protein FtsL</fullName>
    </recommendedName>
</protein>
<evidence type="ECO:0000313" key="4">
    <source>
        <dbReference type="Proteomes" id="UP000831921"/>
    </source>
</evidence>
<feature type="region of interest" description="Disordered" evidence="2">
    <location>
        <begin position="174"/>
        <end position="208"/>
    </location>
</feature>
<dbReference type="Proteomes" id="UP000831921">
    <property type="component" value="Chromosome"/>
</dbReference>
<feature type="coiled-coil region" evidence="1">
    <location>
        <begin position="27"/>
        <end position="54"/>
    </location>
</feature>
<gene>
    <name evidence="3" type="ORF">M1K48_12570</name>
</gene>
<reference evidence="3 4" key="1">
    <citation type="submission" date="2022-05" db="EMBL/GenBank/DDBJ databases">
        <title>S8-45 Sphingomonas ultraviolaceadurans.</title>
        <authorList>
            <person name="Liu Y."/>
        </authorList>
    </citation>
    <scope>NUCLEOTIDE SEQUENCE [LARGE SCALE GENOMIC DNA]</scope>
    <source>
        <strain evidence="3 4">S8-45</strain>
    </source>
</reference>
<keyword evidence="4" id="KW-1185">Reference proteome</keyword>